<dbReference type="InterPro" id="IPR050818">
    <property type="entry name" value="KCNH_animal-type"/>
</dbReference>
<evidence type="ECO:0000313" key="2">
    <source>
        <dbReference type="Proteomes" id="UP000269396"/>
    </source>
</evidence>
<dbReference type="AlphaFoldDB" id="A0A183NGQ3"/>
<dbReference type="EMBL" id="UZAL01001373">
    <property type="protein sequence ID" value="VDO76984.1"/>
    <property type="molecule type" value="Genomic_DNA"/>
</dbReference>
<protein>
    <submittedName>
        <fullName evidence="1">Uncharacterized protein</fullName>
    </submittedName>
</protein>
<reference evidence="1 2" key="1">
    <citation type="submission" date="2018-11" db="EMBL/GenBank/DDBJ databases">
        <authorList>
            <consortium name="Pathogen Informatics"/>
        </authorList>
    </citation>
    <scope>NUCLEOTIDE SEQUENCE [LARGE SCALE GENOMIC DNA]</scope>
    <source>
        <strain>Denwood</strain>
        <strain evidence="2">Zambia</strain>
    </source>
</reference>
<organism evidence="1 2">
    <name type="scientific">Schistosoma mattheei</name>
    <dbReference type="NCBI Taxonomy" id="31246"/>
    <lineage>
        <taxon>Eukaryota</taxon>
        <taxon>Metazoa</taxon>
        <taxon>Spiralia</taxon>
        <taxon>Lophotrochozoa</taxon>
        <taxon>Platyhelminthes</taxon>
        <taxon>Trematoda</taxon>
        <taxon>Digenea</taxon>
        <taxon>Strigeidida</taxon>
        <taxon>Schistosomatoidea</taxon>
        <taxon>Schistosomatidae</taxon>
        <taxon>Schistosoma</taxon>
    </lineage>
</organism>
<dbReference type="PANTHER" id="PTHR10217:SF637">
    <property type="entry name" value="EAG-LIKE K[+] CHANNEL, ISOFORM A"/>
    <property type="match status" value="1"/>
</dbReference>
<keyword evidence="2" id="KW-1185">Reference proteome</keyword>
<accession>A0A183NGQ3</accession>
<gene>
    <name evidence="1" type="ORF">SMTD_LOCUS1289</name>
</gene>
<dbReference type="GO" id="GO:0005249">
    <property type="term" value="F:voltage-gated potassium channel activity"/>
    <property type="evidence" value="ECO:0007669"/>
    <property type="project" value="TreeGrafter"/>
</dbReference>
<dbReference type="GO" id="GO:0042391">
    <property type="term" value="P:regulation of membrane potential"/>
    <property type="evidence" value="ECO:0007669"/>
    <property type="project" value="TreeGrafter"/>
</dbReference>
<feature type="non-terminal residue" evidence="1">
    <location>
        <position position="1"/>
    </location>
</feature>
<evidence type="ECO:0000313" key="1">
    <source>
        <dbReference type="EMBL" id="VDO76984.1"/>
    </source>
</evidence>
<name>A0A183NGQ3_9TREM</name>
<proteinExistence type="predicted"/>
<dbReference type="PANTHER" id="PTHR10217">
    <property type="entry name" value="VOLTAGE AND LIGAND GATED POTASSIUM CHANNEL"/>
    <property type="match status" value="1"/>
</dbReference>
<sequence>IILNFWTTYVSKSGQVVYHLKAIAINYLRGWFFLDLLAAIPFDVILAVNNPEIQGTIGEMSTENPDDPGFVLLSTRHQGVTVILKELMTLDGFNPVSLSLTVRDITTELSDRPPVGL</sequence>
<dbReference type="Proteomes" id="UP000269396">
    <property type="component" value="Unassembled WGS sequence"/>
</dbReference>
<dbReference type="GO" id="GO:0005886">
    <property type="term" value="C:plasma membrane"/>
    <property type="evidence" value="ECO:0007669"/>
    <property type="project" value="TreeGrafter"/>
</dbReference>